<evidence type="ECO:0008006" key="4">
    <source>
        <dbReference type="Google" id="ProtNLM"/>
    </source>
</evidence>
<dbReference type="EMBL" id="BMXE01000006">
    <property type="protein sequence ID" value="GHB40298.1"/>
    <property type="molecule type" value="Genomic_DNA"/>
</dbReference>
<protein>
    <recommendedName>
        <fullName evidence="4">Mercuric transport protein MerT</fullName>
    </recommendedName>
</protein>
<reference evidence="3" key="1">
    <citation type="journal article" date="2019" name="Int. J. Syst. Evol. Microbiol.">
        <title>The Global Catalogue of Microorganisms (GCM) 10K type strain sequencing project: providing services to taxonomists for standard genome sequencing and annotation.</title>
        <authorList>
            <consortium name="The Broad Institute Genomics Platform"/>
            <consortium name="The Broad Institute Genome Sequencing Center for Infectious Disease"/>
            <person name="Wu L."/>
            <person name="Ma J."/>
        </authorList>
    </citation>
    <scope>NUCLEOTIDE SEQUENCE [LARGE SCALE GENOMIC DNA]</scope>
    <source>
        <strain evidence="3">KCTC 12861</strain>
    </source>
</reference>
<keyword evidence="3" id="KW-1185">Reference proteome</keyword>
<accession>A0ABQ3EHQ7</accession>
<dbReference type="Proteomes" id="UP000637980">
    <property type="component" value="Unassembled WGS sequence"/>
</dbReference>
<feature type="transmembrane region" description="Helical" evidence="1">
    <location>
        <begin position="46"/>
        <end position="65"/>
    </location>
</feature>
<evidence type="ECO:0000256" key="1">
    <source>
        <dbReference type="SAM" id="Phobius"/>
    </source>
</evidence>
<name>A0ABQ3EHQ7_9HYPH</name>
<organism evidence="2 3">
    <name type="scientific">Pseudovibrio japonicus</name>
    <dbReference type="NCBI Taxonomy" id="366534"/>
    <lineage>
        <taxon>Bacteria</taxon>
        <taxon>Pseudomonadati</taxon>
        <taxon>Pseudomonadota</taxon>
        <taxon>Alphaproteobacteria</taxon>
        <taxon>Hyphomicrobiales</taxon>
        <taxon>Stappiaceae</taxon>
        <taxon>Pseudovibrio</taxon>
    </lineage>
</organism>
<feature type="transmembrane region" description="Helical" evidence="1">
    <location>
        <begin position="12"/>
        <end position="40"/>
    </location>
</feature>
<evidence type="ECO:0000313" key="3">
    <source>
        <dbReference type="Proteomes" id="UP000637980"/>
    </source>
</evidence>
<sequence>MGRYLSLSYLSSIGALGVATCCVLPIILLLLGLGGSWVAVFGKVAAASYYMLAVSTLMILTAWVASFRRDSLGKLRWKLGGATAMTVAAWLLVANETRINDFLIRQM</sequence>
<keyword evidence="1" id="KW-0812">Transmembrane</keyword>
<gene>
    <name evidence="2" type="ORF">GCM10007094_32020</name>
</gene>
<keyword evidence="1" id="KW-1133">Transmembrane helix</keyword>
<evidence type="ECO:0000313" key="2">
    <source>
        <dbReference type="EMBL" id="GHB40298.1"/>
    </source>
</evidence>
<proteinExistence type="predicted"/>
<comment type="caution">
    <text evidence="2">The sequence shown here is derived from an EMBL/GenBank/DDBJ whole genome shotgun (WGS) entry which is preliminary data.</text>
</comment>
<keyword evidence="1" id="KW-0472">Membrane</keyword>